<dbReference type="EMBL" id="BJUW01000001">
    <property type="protein sequence ID" value="GEK84935.1"/>
    <property type="molecule type" value="Genomic_DNA"/>
</dbReference>
<dbReference type="PANTHER" id="PTHR42966:SF1">
    <property type="entry name" value="SIALIC ACID SYNTHASE"/>
    <property type="match status" value="1"/>
</dbReference>
<dbReference type="Proteomes" id="UP000321225">
    <property type="component" value="Unassembled WGS sequence"/>
</dbReference>
<name>A0A511A9S5_9MICO</name>
<dbReference type="SUPFAM" id="SSF51569">
    <property type="entry name" value="Aldolase"/>
    <property type="match status" value="1"/>
</dbReference>
<dbReference type="InterPro" id="IPR013785">
    <property type="entry name" value="Aldolase_TIM"/>
</dbReference>
<dbReference type="Pfam" id="PF08666">
    <property type="entry name" value="SAF"/>
    <property type="match status" value="1"/>
</dbReference>
<keyword evidence="3" id="KW-1185">Reference proteome</keyword>
<gene>
    <name evidence="2" type="ORF">MAE01_01110</name>
</gene>
<dbReference type="GO" id="GO:0016051">
    <property type="term" value="P:carbohydrate biosynthetic process"/>
    <property type="evidence" value="ECO:0007669"/>
    <property type="project" value="InterPro"/>
</dbReference>
<reference evidence="2 3" key="1">
    <citation type="submission" date="2019-07" db="EMBL/GenBank/DDBJ databases">
        <title>Whole genome shotgun sequence of Microbacterium aerolatum NBRC 103071.</title>
        <authorList>
            <person name="Hosoyama A."/>
            <person name="Uohara A."/>
            <person name="Ohji S."/>
            <person name="Ichikawa N."/>
        </authorList>
    </citation>
    <scope>NUCLEOTIDE SEQUENCE [LARGE SCALE GENOMIC DNA]</scope>
    <source>
        <strain evidence="2 3">NBRC 103071</strain>
    </source>
</reference>
<dbReference type="AlphaFoldDB" id="A0A511A9S5"/>
<dbReference type="PANTHER" id="PTHR42966">
    <property type="entry name" value="N-ACETYLNEURAMINATE SYNTHASE"/>
    <property type="match status" value="1"/>
</dbReference>
<dbReference type="CDD" id="cd11615">
    <property type="entry name" value="SAF_NeuB_like"/>
    <property type="match status" value="1"/>
</dbReference>
<protein>
    <submittedName>
        <fullName evidence="2">N-acetylneuraminate synthase</fullName>
    </submittedName>
</protein>
<dbReference type="PROSITE" id="PS50844">
    <property type="entry name" value="AFP_LIKE"/>
    <property type="match status" value="1"/>
</dbReference>
<dbReference type="InterPro" id="IPR051690">
    <property type="entry name" value="PseI-like"/>
</dbReference>
<dbReference type="InterPro" id="IPR013974">
    <property type="entry name" value="SAF"/>
</dbReference>
<evidence type="ECO:0000259" key="1">
    <source>
        <dbReference type="PROSITE" id="PS50844"/>
    </source>
</evidence>
<dbReference type="OrthoDB" id="9814210at2"/>
<evidence type="ECO:0000313" key="3">
    <source>
        <dbReference type="Proteomes" id="UP000321225"/>
    </source>
</evidence>
<evidence type="ECO:0000313" key="2">
    <source>
        <dbReference type="EMBL" id="GEK84935.1"/>
    </source>
</evidence>
<comment type="caution">
    <text evidence="2">The sequence shown here is derived from an EMBL/GenBank/DDBJ whole genome shotgun (WGS) entry which is preliminary data.</text>
</comment>
<dbReference type="GO" id="GO:0047444">
    <property type="term" value="F:N-acylneuraminate-9-phosphate synthase activity"/>
    <property type="evidence" value="ECO:0007669"/>
    <property type="project" value="TreeGrafter"/>
</dbReference>
<dbReference type="InterPro" id="IPR057736">
    <property type="entry name" value="SAF_PseI/NeuA/NeuB"/>
</dbReference>
<organism evidence="2 3">
    <name type="scientific">Microbacterium aerolatum</name>
    <dbReference type="NCBI Taxonomy" id="153731"/>
    <lineage>
        <taxon>Bacteria</taxon>
        <taxon>Bacillati</taxon>
        <taxon>Actinomycetota</taxon>
        <taxon>Actinomycetes</taxon>
        <taxon>Micrococcales</taxon>
        <taxon>Microbacteriaceae</taxon>
        <taxon>Microbacterium</taxon>
    </lineage>
</organism>
<dbReference type="InterPro" id="IPR036732">
    <property type="entry name" value="AFP_Neu5c_C_sf"/>
</dbReference>
<proteinExistence type="predicted"/>
<dbReference type="Gene3D" id="3.20.20.70">
    <property type="entry name" value="Aldolase class I"/>
    <property type="match status" value="1"/>
</dbReference>
<dbReference type="Gene3D" id="3.90.1210.10">
    <property type="entry name" value="Antifreeze-like/N-acetylneuraminic acid synthase C-terminal domain"/>
    <property type="match status" value="1"/>
</dbReference>
<dbReference type="RefSeq" id="WP_147037608.1">
    <property type="nucleotide sequence ID" value="NZ_BJUW01000001.1"/>
</dbReference>
<dbReference type="Pfam" id="PF03102">
    <property type="entry name" value="NeuB"/>
    <property type="match status" value="1"/>
</dbReference>
<accession>A0A511A9S5</accession>
<dbReference type="SUPFAM" id="SSF51269">
    <property type="entry name" value="AFP III-like domain"/>
    <property type="match status" value="1"/>
</dbReference>
<dbReference type="InterPro" id="IPR013132">
    <property type="entry name" value="PseI/NeuA/B-like_N"/>
</dbReference>
<feature type="domain" description="AFP-like" evidence="1">
    <location>
        <begin position="313"/>
        <end position="365"/>
    </location>
</feature>
<sequence>MNDQVFVIAEAGVNHNGSLDTAKELVDLAAAAGADAVKFQTFSADALALESAALADYQRVSEDDNRSQHDLLRQLELSHVEFRALRGHCDGRGIGFLSTAFDVAGLNFLVGELGIPIVKIASGDLTFAPLLVAAGRTGLPVILSTGMAEMSEIERALRFIAAGVSQAHQALPAGARLTEEVLANAWDQRDAFVDFSAHVTILHCTTEYPAADGHLNLRAMQTIAETFGHRVGYSDHSLGSLASALAVGLGATVVEKHFTFDVNADGPDHAASLDPDGLRAYVSDLRRVPAMLGSAEKRCQPVEERNRDVVRRSIVAVRDIPEGAVVTDADVACFRPATGRTTFDYWQVVGGPASRSYHRGELIDD</sequence>
<dbReference type="InterPro" id="IPR006190">
    <property type="entry name" value="SAF_AFP_Neu5Ac"/>
</dbReference>